<dbReference type="OrthoDB" id="9802947at2"/>
<dbReference type="InterPro" id="IPR015590">
    <property type="entry name" value="Aldehyde_DH_dom"/>
</dbReference>
<protein>
    <recommendedName>
        <fullName evidence="1">methylmalonate-semialdehyde dehydrogenase (CoA acylating)</fullName>
        <ecNumber evidence="1">1.2.1.27</ecNumber>
    </recommendedName>
</protein>
<dbReference type="SUPFAM" id="SSF53720">
    <property type="entry name" value="ALDH-like"/>
    <property type="match status" value="1"/>
</dbReference>
<evidence type="ECO:0000256" key="1">
    <source>
        <dbReference type="ARBA" id="ARBA00013048"/>
    </source>
</evidence>
<sequence length="510" mass="54138">MRVIDHVIAGAGSGTAATRHGEVFDPNSGQVQARVPLGTAADLDRAVAAALAAQPGWAATNPQRRARVMFRFKELVEREMEALAHLLSAEHGKVIADSKGDIQRGLEVIEFACGIPHVLKGEYTQGAGPGIDVYSMRQPLGIGAGITPFNFPGMIPMWMFGVAIACGNAFILKPSERDPSVPVRLAELMLEAGAPEGILQVVHGDKEMVDAILDHPAISAVSFVGSSDIAHYVYRRGVEAGKRVQAMGGAKNHGIVMPDADLDQVVADLAGAAFGSAGERCMALPVVVPVGERTADALREKLIPAIGALRVGVSMDADAHYGPVVNAAHKARVEGWIAKGVEEGAELVVDGRGFSLQGHEQGFFIGPSLFDHVTPAMDSYREEIFGPVLQIVRAPDFETALRLPSEHQYGNGVAIFTRNGHAAREFAARVNVGMVGINVPIPVPVAYHSFGGWKRSAFGDVNQHGMEGVRFWTKVKTVTQRWPDGSALSTGSEDGGSSRVQDAFVIPTMG</sequence>
<proteinExistence type="predicted"/>
<evidence type="ECO:0000259" key="4">
    <source>
        <dbReference type="Pfam" id="PF00171"/>
    </source>
</evidence>
<dbReference type="InterPro" id="IPR010061">
    <property type="entry name" value="MeMal-semiAld_DH"/>
</dbReference>
<feature type="domain" description="Aldehyde dehydrogenase" evidence="4">
    <location>
        <begin position="19"/>
        <end position="478"/>
    </location>
</feature>
<evidence type="ECO:0000256" key="3">
    <source>
        <dbReference type="ARBA" id="ARBA00023027"/>
    </source>
</evidence>
<dbReference type="GO" id="GO:0006210">
    <property type="term" value="P:thymine catabolic process"/>
    <property type="evidence" value="ECO:0007669"/>
    <property type="project" value="TreeGrafter"/>
</dbReference>
<dbReference type="InterPro" id="IPR016161">
    <property type="entry name" value="Ald_DH/histidinol_DH"/>
</dbReference>
<organism evidence="6 7">
    <name type="scientific">Sphingomonas carotinifaciens</name>
    <dbReference type="NCBI Taxonomy" id="1166323"/>
    <lineage>
        <taxon>Bacteria</taxon>
        <taxon>Pseudomonadati</taxon>
        <taxon>Pseudomonadota</taxon>
        <taxon>Alphaproteobacteria</taxon>
        <taxon>Sphingomonadales</taxon>
        <taxon>Sphingomonadaceae</taxon>
        <taxon>Sphingomonas</taxon>
    </lineage>
</organism>
<dbReference type="Gene3D" id="3.40.605.10">
    <property type="entry name" value="Aldehyde Dehydrogenase, Chain A, domain 1"/>
    <property type="match status" value="1"/>
</dbReference>
<dbReference type="InterPro" id="IPR016162">
    <property type="entry name" value="Ald_DH_N"/>
</dbReference>
<evidence type="ECO:0000313" key="5">
    <source>
        <dbReference type="EMBL" id="MWC43610.1"/>
    </source>
</evidence>
<dbReference type="FunFam" id="3.40.309.10:FF:000002">
    <property type="entry name" value="Methylmalonate-semialdehyde dehydrogenase (Acylating)"/>
    <property type="match status" value="1"/>
</dbReference>
<name>A0A1G7KQV2_9SPHN</name>
<dbReference type="GO" id="GO:0004491">
    <property type="term" value="F:methylmalonate-semialdehyde dehydrogenase (acylating, NAD) activity"/>
    <property type="evidence" value="ECO:0007669"/>
    <property type="project" value="UniProtKB-EC"/>
</dbReference>
<gene>
    <name evidence="5" type="primary">mmsA</name>
    <name evidence="5" type="ORF">GQR91_08055</name>
    <name evidence="6" type="ORF">SAMN05216557_103211</name>
</gene>
<evidence type="ECO:0000256" key="2">
    <source>
        <dbReference type="ARBA" id="ARBA00023002"/>
    </source>
</evidence>
<dbReference type="CDD" id="cd07085">
    <property type="entry name" value="ALDH_F6_MMSDH"/>
    <property type="match status" value="1"/>
</dbReference>
<dbReference type="Pfam" id="PF00171">
    <property type="entry name" value="Aldedh"/>
    <property type="match status" value="1"/>
</dbReference>
<reference evidence="5 8" key="2">
    <citation type="submission" date="2019-12" db="EMBL/GenBank/DDBJ databases">
        <authorList>
            <person name="Zheng J."/>
        </authorList>
    </citation>
    <scope>NUCLEOTIDE SEQUENCE [LARGE SCALE GENOMIC DNA]</scope>
    <source>
        <strain evidence="5 8">DSM 27347</strain>
    </source>
</reference>
<dbReference type="Proteomes" id="UP000323502">
    <property type="component" value="Unassembled WGS sequence"/>
</dbReference>
<keyword evidence="3" id="KW-0520">NAD</keyword>
<dbReference type="EMBL" id="FNBI01000003">
    <property type="protein sequence ID" value="SDF39454.1"/>
    <property type="molecule type" value="Genomic_DNA"/>
</dbReference>
<evidence type="ECO:0000313" key="7">
    <source>
        <dbReference type="Proteomes" id="UP000323502"/>
    </source>
</evidence>
<dbReference type="PANTHER" id="PTHR43866:SF4">
    <property type="entry name" value="MALONATE-SEMIALDEHYDE DEHYDROGENASE"/>
    <property type="match status" value="1"/>
</dbReference>
<dbReference type="InterPro" id="IPR016163">
    <property type="entry name" value="Ald_DH_C"/>
</dbReference>
<evidence type="ECO:0000313" key="6">
    <source>
        <dbReference type="EMBL" id="SDF39454.1"/>
    </source>
</evidence>
<dbReference type="FunFam" id="3.40.605.10:FF:000003">
    <property type="entry name" value="Methylmalonate-semialdehyde dehydrogenase [acylating]"/>
    <property type="match status" value="1"/>
</dbReference>
<dbReference type="NCBIfam" id="TIGR01722">
    <property type="entry name" value="MMSDH"/>
    <property type="match status" value="1"/>
</dbReference>
<dbReference type="Proteomes" id="UP000436801">
    <property type="component" value="Unassembled WGS sequence"/>
</dbReference>
<dbReference type="RefSeq" id="WP_149682161.1">
    <property type="nucleotide sequence ID" value="NZ_FNBI01000003.1"/>
</dbReference>
<keyword evidence="7" id="KW-1185">Reference proteome</keyword>
<dbReference type="GO" id="GO:0006574">
    <property type="term" value="P:L-valine catabolic process"/>
    <property type="evidence" value="ECO:0007669"/>
    <property type="project" value="TreeGrafter"/>
</dbReference>
<dbReference type="Gene3D" id="3.40.309.10">
    <property type="entry name" value="Aldehyde Dehydrogenase, Chain A, domain 2"/>
    <property type="match status" value="1"/>
</dbReference>
<accession>A0A1G7KQV2</accession>
<dbReference type="EMBL" id="WSUT01000005">
    <property type="protein sequence ID" value="MWC43610.1"/>
    <property type="molecule type" value="Genomic_DNA"/>
</dbReference>
<keyword evidence="2 5" id="KW-0560">Oxidoreductase</keyword>
<evidence type="ECO:0000313" key="8">
    <source>
        <dbReference type="Proteomes" id="UP000436801"/>
    </source>
</evidence>
<dbReference type="EC" id="1.2.1.27" evidence="1"/>
<dbReference type="PANTHER" id="PTHR43866">
    <property type="entry name" value="MALONATE-SEMIALDEHYDE DEHYDROGENASE"/>
    <property type="match status" value="1"/>
</dbReference>
<dbReference type="AlphaFoldDB" id="A0A1G7KQV2"/>
<reference evidence="6 7" key="1">
    <citation type="submission" date="2016-10" db="EMBL/GenBank/DDBJ databases">
        <authorList>
            <person name="Varghese N."/>
            <person name="Submissions S."/>
        </authorList>
    </citation>
    <scope>NUCLEOTIDE SEQUENCE [LARGE SCALE GENOMIC DNA]</scope>
    <source>
        <strain evidence="6 7">S7-754</strain>
    </source>
</reference>